<gene>
    <name evidence="1" type="ORF">SAMN05444005_10633</name>
</gene>
<dbReference type="STRING" id="1299341.SAMN05444005_10633"/>
<evidence type="ECO:0000313" key="2">
    <source>
        <dbReference type="Proteomes" id="UP000198648"/>
    </source>
</evidence>
<dbReference type="AlphaFoldDB" id="A0A1H9D4V9"/>
<name>A0A1H9D4V9_9FLAO</name>
<protein>
    <submittedName>
        <fullName evidence="1">Uncharacterized protein</fullName>
    </submittedName>
</protein>
<dbReference type="Proteomes" id="UP000198648">
    <property type="component" value="Unassembled WGS sequence"/>
</dbReference>
<organism evidence="1 2">
    <name type="scientific">Flavobacterium urocaniciphilum</name>
    <dbReference type="NCBI Taxonomy" id="1299341"/>
    <lineage>
        <taxon>Bacteria</taxon>
        <taxon>Pseudomonadati</taxon>
        <taxon>Bacteroidota</taxon>
        <taxon>Flavobacteriia</taxon>
        <taxon>Flavobacteriales</taxon>
        <taxon>Flavobacteriaceae</taxon>
        <taxon>Flavobacterium</taxon>
    </lineage>
</organism>
<reference evidence="1 2" key="1">
    <citation type="submission" date="2016-10" db="EMBL/GenBank/DDBJ databases">
        <authorList>
            <person name="de Groot N.N."/>
        </authorList>
    </citation>
    <scope>NUCLEOTIDE SEQUENCE [LARGE SCALE GENOMIC DNA]</scope>
    <source>
        <strain evidence="1 2">DSM 27078</strain>
    </source>
</reference>
<evidence type="ECO:0000313" key="1">
    <source>
        <dbReference type="EMBL" id="SEQ08485.1"/>
    </source>
</evidence>
<dbReference type="EMBL" id="FOEI01000006">
    <property type="protein sequence ID" value="SEQ08485.1"/>
    <property type="molecule type" value="Genomic_DNA"/>
</dbReference>
<accession>A0A1H9D4V9</accession>
<proteinExistence type="predicted"/>
<sequence>MIKNLFKIGLLIAILLNYSCEKDNEVIEKVNSQSITSGMVKREFSGDSIVLQNPYSLSNMRKSLSTLKEKNPNSTFSDLKNFKIEASHAYIKFKPRTAEEEAVLKSDSTLFLFNYRLDCEYKEGFLENRKATNDTIPDYYTAISIDKIIPNVPFEIIDELYIPEQDSYFNDTTENEKYLINYQINNKTDLFNHLIFDAFVNTGNEDEVLEEGSTESQRWFFGKRWRPAGTIRIWDNCKVGEFVPLEGAKILMRQWFTIDSGITNSSGYFSTGHVRGHARYIIQWERYQYSIRTGNFGQAELRGPKLKKQNWNKDIQGGSDQFHGHIHRAAHHYYYKNIKSLRRPPENGTWKPQMKIGAFNEPNNEINGDYRCSVRFMGILPSIRIYNPDNTSCNTYATTIHELAHASHFNMKKTDFRDSEKIVKESWARGVEWELTRMTYPTYTAWFGRKKGGSTEPSSFYTGVVPDMIDGISSSSSYDQVSGYTIRQIEDALQGKRNWNIWRDNIKNLHNNATENNLDALFDYWN</sequence>
<keyword evidence="2" id="KW-1185">Reference proteome</keyword>